<dbReference type="SUPFAM" id="SSF51556">
    <property type="entry name" value="Metallo-dependent hydrolases"/>
    <property type="match status" value="1"/>
</dbReference>
<dbReference type="AlphaFoldDB" id="A0AB34JBS7"/>
<organism evidence="10 11">
    <name type="scientific">Prymnesium parvum</name>
    <name type="common">Toxic golden alga</name>
    <dbReference type="NCBI Taxonomy" id="97485"/>
    <lineage>
        <taxon>Eukaryota</taxon>
        <taxon>Haptista</taxon>
        <taxon>Haptophyta</taxon>
        <taxon>Prymnesiophyceae</taxon>
        <taxon>Prymnesiales</taxon>
        <taxon>Prymnesiaceae</taxon>
        <taxon>Prymnesium</taxon>
    </lineage>
</organism>
<reference evidence="10 11" key="1">
    <citation type="journal article" date="2024" name="Science">
        <title>Giant polyketide synthase enzymes in the biosynthesis of giant marine polyether toxins.</title>
        <authorList>
            <person name="Fallon T.R."/>
            <person name="Shende V.V."/>
            <person name="Wierzbicki I.H."/>
            <person name="Pendleton A.L."/>
            <person name="Watervoot N.F."/>
            <person name="Auber R.P."/>
            <person name="Gonzalez D.J."/>
            <person name="Wisecaver J.H."/>
            <person name="Moore B.S."/>
        </authorList>
    </citation>
    <scope>NUCLEOTIDE SEQUENCE [LARGE SCALE GENOMIC DNA]</scope>
    <source>
        <strain evidence="10 11">12B1</strain>
    </source>
</reference>
<evidence type="ECO:0000313" key="10">
    <source>
        <dbReference type="EMBL" id="KAL1519154.1"/>
    </source>
</evidence>
<dbReference type="InterPro" id="IPR032466">
    <property type="entry name" value="Metal_Hydrolase"/>
</dbReference>
<evidence type="ECO:0000259" key="8">
    <source>
        <dbReference type="Pfam" id="PF00160"/>
    </source>
</evidence>
<dbReference type="InterPro" id="IPR029000">
    <property type="entry name" value="Cyclophilin-like_dom_sf"/>
</dbReference>
<dbReference type="Proteomes" id="UP001515480">
    <property type="component" value="Unassembled WGS sequence"/>
</dbReference>
<keyword evidence="6" id="KW-0862">Zinc</keyword>
<evidence type="ECO:0000256" key="7">
    <source>
        <dbReference type="SAM" id="Phobius"/>
    </source>
</evidence>
<keyword evidence="7" id="KW-0472">Membrane</keyword>
<dbReference type="PANTHER" id="PTHR11409:SF43">
    <property type="entry name" value="ADENOSINE DEAMINASE"/>
    <property type="match status" value="1"/>
</dbReference>
<keyword evidence="7" id="KW-1133">Transmembrane helix</keyword>
<dbReference type="GO" id="GO:0005829">
    <property type="term" value="C:cytosol"/>
    <property type="evidence" value="ECO:0007669"/>
    <property type="project" value="TreeGrafter"/>
</dbReference>
<dbReference type="EC" id="3.5.4.4" evidence="3"/>
<dbReference type="GO" id="GO:0046103">
    <property type="term" value="P:inosine biosynthetic process"/>
    <property type="evidence" value="ECO:0007669"/>
    <property type="project" value="TreeGrafter"/>
</dbReference>
<sequence>MPSSFSAPDDFIAEFYTSAGAFRVHARRAWSPHGVDRFYRLLQRGHYNDTRVYRVVPTWVAQFGYAGDPSRQQAYAAIPDDPPRVAQNVRGTLSFSASYTSTKDHATNRTTELFINLQDHFELDALGFTPIASILDDGMTVVEGFYHDYGEMSDACRLHGFVPCNGPAEERILSEGNAYLDREFPRLTRIYGAAVVNTRPPRSASLYAPRTELHCHLDGSIPVKTLLNVSQRRKLHLPGLPGVPSSEEDIWVALNSISPVWRKFDLVNDIIGGDEQILFEMGLEFAARQAASNILYTEVRYDPVRAAVSRLGNTSINVENAVQAIEAGLREGSTRHGVEVYQLLCAMRGAPAEACFALARLAAAMRSGRLGGVVGIDLAGDELHFNNSRDHVEECFRYAKLELELNTTVHAGEMAGPEDVRSAVNVMLADRVGHGYSAIQDEELVALLKQRGMHLEACPAGHHNNLNATGAYLRYGLNFGLSTDDPAPYFANTSMGAIESLVQTKVGFSAANVSHARRNAFEARFAPSAARLALHKQTRSVDTVVDGGFDAALSMAIVASVALAGVLSWWAFTKWKQAVMRAWRVHARKAMAAQQAF</sequence>
<feature type="domain" description="Adenosine deaminase" evidence="9">
    <location>
        <begin position="209"/>
        <end position="536"/>
    </location>
</feature>
<protein>
    <recommendedName>
        <fullName evidence="3">adenosine deaminase</fullName>
        <ecNumber evidence="3">3.5.4.4</ecNumber>
    </recommendedName>
</protein>
<evidence type="ECO:0000259" key="9">
    <source>
        <dbReference type="Pfam" id="PF00962"/>
    </source>
</evidence>
<dbReference type="Pfam" id="PF00962">
    <property type="entry name" value="A_deaminase"/>
    <property type="match status" value="1"/>
</dbReference>
<dbReference type="Gene3D" id="3.20.20.140">
    <property type="entry name" value="Metal-dependent hydrolases"/>
    <property type="match status" value="1"/>
</dbReference>
<evidence type="ECO:0000256" key="1">
    <source>
        <dbReference type="ARBA" id="ARBA00001947"/>
    </source>
</evidence>
<evidence type="ECO:0000256" key="3">
    <source>
        <dbReference type="ARBA" id="ARBA00012784"/>
    </source>
</evidence>
<evidence type="ECO:0000256" key="4">
    <source>
        <dbReference type="ARBA" id="ARBA00022723"/>
    </source>
</evidence>
<evidence type="ECO:0000256" key="2">
    <source>
        <dbReference type="ARBA" id="ARBA00006676"/>
    </source>
</evidence>
<comment type="similarity">
    <text evidence="2">Belongs to the metallo-dependent hydrolases superfamily. Adenosine and AMP deaminases family.</text>
</comment>
<evidence type="ECO:0000313" key="11">
    <source>
        <dbReference type="Proteomes" id="UP001515480"/>
    </source>
</evidence>
<dbReference type="InterPro" id="IPR001365">
    <property type="entry name" value="A_deaminase_dom"/>
</dbReference>
<dbReference type="Gene3D" id="2.40.100.10">
    <property type="entry name" value="Cyclophilin-like"/>
    <property type="match status" value="1"/>
</dbReference>
<evidence type="ECO:0000256" key="6">
    <source>
        <dbReference type="ARBA" id="ARBA00022833"/>
    </source>
</evidence>
<keyword evidence="11" id="KW-1185">Reference proteome</keyword>
<gene>
    <name evidence="10" type="ORF">AB1Y20_003414</name>
</gene>
<dbReference type="GO" id="GO:0004000">
    <property type="term" value="F:adenosine deaminase activity"/>
    <property type="evidence" value="ECO:0007669"/>
    <property type="project" value="TreeGrafter"/>
</dbReference>
<accession>A0AB34JBS7</accession>
<keyword evidence="5" id="KW-0378">Hydrolase</keyword>
<feature type="transmembrane region" description="Helical" evidence="7">
    <location>
        <begin position="551"/>
        <end position="572"/>
    </location>
</feature>
<dbReference type="GO" id="GO:0043103">
    <property type="term" value="P:hypoxanthine salvage"/>
    <property type="evidence" value="ECO:0007669"/>
    <property type="project" value="TreeGrafter"/>
</dbReference>
<keyword evidence="7" id="KW-0812">Transmembrane</keyword>
<dbReference type="InterPro" id="IPR006330">
    <property type="entry name" value="Ado/ade_deaminase"/>
</dbReference>
<proteinExistence type="inferred from homology"/>
<dbReference type="GO" id="GO:0046872">
    <property type="term" value="F:metal ion binding"/>
    <property type="evidence" value="ECO:0007669"/>
    <property type="project" value="UniProtKB-KW"/>
</dbReference>
<dbReference type="GO" id="GO:0006154">
    <property type="term" value="P:adenosine catabolic process"/>
    <property type="evidence" value="ECO:0007669"/>
    <property type="project" value="TreeGrafter"/>
</dbReference>
<dbReference type="EMBL" id="JBGBPQ010000010">
    <property type="protein sequence ID" value="KAL1519154.1"/>
    <property type="molecule type" value="Genomic_DNA"/>
</dbReference>
<dbReference type="Pfam" id="PF00160">
    <property type="entry name" value="Pro_isomerase"/>
    <property type="match status" value="1"/>
</dbReference>
<dbReference type="SUPFAM" id="SSF50891">
    <property type="entry name" value="Cyclophilin-like"/>
    <property type="match status" value="1"/>
</dbReference>
<keyword evidence="4" id="KW-0479">Metal-binding</keyword>
<dbReference type="PANTHER" id="PTHR11409">
    <property type="entry name" value="ADENOSINE DEAMINASE"/>
    <property type="match status" value="1"/>
</dbReference>
<dbReference type="GO" id="GO:0003755">
    <property type="term" value="F:peptidyl-prolyl cis-trans isomerase activity"/>
    <property type="evidence" value="ECO:0007669"/>
    <property type="project" value="InterPro"/>
</dbReference>
<feature type="domain" description="PPIase cyclophilin-type" evidence="8">
    <location>
        <begin position="15"/>
        <end position="143"/>
    </location>
</feature>
<name>A0AB34JBS7_PRYPA</name>
<comment type="caution">
    <text evidence="10">The sequence shown here is derived from an EMBL/GenBank/DDBJ whole genome shotgun (WGS) entry which is preliminary data.</text>
</comment>
<dbReference type="InterPro" id="IPR002130">
    <property type="entry name" value="Cyclophilin-type_PPIase_dom"/>
</dbReference>
<comment type="cofactor">
    <cofactor evidence="1">
        <name>Zn(2+)</name>
        <dbReference type="ChEBI" id="CHEBI:29105"/>
    </cofactor>
</comment>
<evidence type="ECO:0000256" key="5">
    <source>
        <dbReference type="ARBA" id="ARBA00022801"/>
    </source>
</evidence>